<evidence type="ECO:0000256" key="2">
    <source>
        <dbReference type="ARBA" id="ARBA00005695"/>
    </source>
</evidence>
<dbReference type="Pfam" id="PF00496">
    <property type="entry name" value="SBP_bac_5"/>
    <property type="match status" value="1"/>
</dbReference>
<dbReference type="PANTHER" id="PTHR30290:SF10">
    <property type="entry name" value="PERIPLASMIC OLIGOPEPTIDE-BINDING PROTEIN-RELATED"/>
    <property type="match status" value="1"/>
</dbReference>
<dbReference type="PANTHER" id="PTHR30290">
    <property type="entry name" value="PERIPLASMIC BINDING COMPONENT OF ABC TRANSPORTER"/>
    <property type="match status" value="1"/>
</dbReference>
<comment type="caution">
    <text evidence="7">The sequence shown here is derived from an EMBL/GenBank/DDBJ whole genome shotgun (WGS) entry which is preliminary data.</text>
</comment>
<feature type="compositionally biased region" description="Low complexity" evidence="5">
    <location>
        <begin position="11"/>
        <end position="23"/>
    </location>
</feature>
<dbReference type="GO" id="GO:0015833">
    <property type="term" value="P:peptide transport"/>
    <property type="evidence" value="ECO:0007669"/>
    <property type="project" value="TreeGrafter"/>
</dbReference>
<evidence type="ECO:0000256" key="1">
    <source>
        <dbReference type="ARBA" id="ARBA00004196"/>
    </source>
</evidence>
<sequence length="556" mass="58723">MQGNQAIGDNSGSTTAGRSAGSRSARRRAVRRAAAPVAVTVAAAMMLAACGGAKKNTDDKGEGGGGTLVVDTSFSLKTADPGRTFEPTGIMVTRPVYDTLLTFANGDVTKPVPLLASSYEASPDAKTFTFPLRSEAKFSDGTPVTAKDVVFSFNRVKNLKGNPAFLLDGVTATAKDEHTVVLTTAAADPALPFRIATPALGVVNSKTVAAHGGSDAAGADQGDKAEQFLNGDSQGSGPYKITKYDVSTEVILTRNENYWGTKPKYAKVVVRNVPANTQQLNVLSGESQISLDMSPDQAVKVKGQAQVLQQPTPTTAFLFTNDNPAISPTTSNKDFQEAVRYGLDYKSLLDVAGAGSAQAAGIVPSFFTGALDPGKAIQRDVPRAKAALAKAGLNNPSVDLYYASDVTINGINFGDLAARVQANLKEVGININLKPAPTQTALDSYRNGSEAMGLWWWQADYPDASDYLAFTPGELVSLRAGWKAEANPEVSGLAQKAKTATSDTERVTAYKQLQEAMNKTGPFMPLLQPAQVIAANNSVKNLRYNPIWYIDVDKLG</sequence>
<keyword evidence="8" id="KW-1185">Reference proteome</keyword>
<evidence type="ECO:0000256" key="4">
    <source>
        <dbReference type="ARBA" id="ARBA00022729"/>
    </source>
</evidence>
<dbReference type="Gene3D" id="3.40.190.10">
    <property type="entry name" value="Periplasmic binding protein-like II"/>
    <property type="match status" value="1"/>
</dbReference>
<dbReference type="CDD" id="cd08512">
    <property type="entry name" value="PBP2_NikA_DppA_OppA_like_7"/>
    <property type="match status" value="1"/>
</dbReference>
<evidence type="ECO:0000256" key="3">
    <source>
        <dbReference type="ARBA" id="ARBA00022448"/>
    </source>
</evidence>
<gene>
    <name evidence="7" type="ORF">EHYA_00017</name>
</gene>
<dbReference type="GO" id="GO:0030313">
    <property type="term" value="C:cell envelope"/>
    <property type="evidence" value="ECO:0007669"/>
    <property type="project" value="UniProtKB-SubCell"/>
</dbReference>
<dbReference type="EMBL" id="BIFH01000013">
    <property type="protein sequence ID" value="GCD92379.1"/>
    <property type="molecule type" value="Genomic_DNA"/>
</dbReference>
<organism evidence="7 8">
    <name type="scientific">Embleya hyalina</name>
    <dbReference type="NCBI Taxonomy" id="516124"/>
    <lineage>
        <taxon>Bacteria</taxon>
        <taxon>Bacillati</taxon>
        <taxon>Actinomycetota</taxon>
        <taxon>Actinomycetes</taxon>
        <taxon>Kitasatosporales</taxon>
        <taxon>Streptomycetaceae</taxon>
        <taxon>Embleya</taxon>
    </lineage>
</organism>
<accession>A0A401YCQ2</accession>
<feature type="region of interest" description="Disordered" evidence="5">
    <location>
        <begin position="1"/>
        <end position="29"/>
    </location>
</feature>
<feature type="domain" description="Solute-binding protein family 5" evidence="6">
    <location>
        <begin position="110"/>
        <end position="469"/>
    </location>
</feature>
<dbReference type="SUPFAM" id="SSF53850">
    <property type="entry name" value="Periplasmic binding protein-like II"/>
    <property type="match status" value="1"/>
</dbReference>
<dbReference type="Gene3D" id="3.90.76.10">
    <property type="entry name" value="Dipeptide-binding Protein, Domain 1"/>
    <property type="match status" value="1"/>
</dbReference>
<evidence type="ECO:0000256" key="5">
    <source>
        <dbReference type="SAM" id="MobiDB-lite"/>
    </source>
</evidence>
<dbReference type="Gene3D" id="3.10.105.10">
    <property type="entry name" value="Dipeptide-binding Protein, Domain 3"/>
    <property type="match status" value="1"/>
</dbReference>
<keyword evidence="4" id="KW-0732">Signal</keyword>
<evidence type="ECO:0000259" key="6">
    <source>
        <dbReference type="Pfam" id="PF00496"/>
    </source>
</evidence>
<dbReference type="InterPro" id="IPR030678">
    <property type="entry name" value="Peptide/Ni-bd"/>
</dbReference>
<evidence type="ECO:0000313" key="7">
    <source>
        <dbReference type="EMBL" id="GCD92379.1"/>
    </source>
</evidence>
<proteinExistence type="inferred from homology"/>
<dbReference type="GO" id="GO:1904680">
    <property type="term" value="F:peptide transmembrane transporter activity"/>
    <property type="evidence" value="ECO:0007669"/>
    <property type="project" value="TreeGrafter"/>
</dbReference>
<comment type="similarity">
    <text evidence="2">Belongs to the bacterial solute-binding protein 5 family.</text>
</comment>
<evidence type="ECO:0000313" key="8">
    <source>
        <dbReference type="Proteomes" id="UP000286931"/>
    </source>
</evidence>
<name>A0A401YCQ2_9ACTN</name>
<dbReference type="RefSeq" id="WP_246126358.1">
    <property type="nucleotide sequence ID" value="NZ_BIFH01000013.1"/>
</dbReference>
<dbReference type="AlphaFoldDB" id="A0A401YCQ2"/>
<feature type="compositionally biased region" description="Polar residues" evidence="5">
    <location>
        <begin position="1"/>
        <end position="10"/>
    </location>
</feature>
<dbReference type="PIRSF" id="PIRSF002741">
    <property type="entry name" value="MppA"/>
    <property type="match status" value="1"/>
</dbReference>
<protein>
    <submittedName>
        <fullName evidence="7">ABC transporter substrate-binding protein</fullName>
    </submittedName>
</protein>
<dbReference type="InterPro" id="IPR039424">
    <property type="entry name" value="SBP_5"/>
</dbReference>
<keyword evidence="3" id="KW-0813">Transport</keyword>
<reference evidence="7 8" key="1">
    <citation type="submission" date="2018-12" db="EMBL/GenBank/DDBJ databases">
        <title>Draft genome sequence of Embleya hyalina NBRC 13850T.</title>
        <authorList>
            <person name="Komaki H."/>
            <person name="Hosoyama A."/>
            <person name="Kimura A."/>
            <person name="Ichikawa N."/>
            <person name="Tamura T."/>
        </authorList>
    </citation>
    <scope>NUCLEOTIDE SEQUENCE [LARGE SCALE GENOMIC DNA]</scope>
    <source>
        <strain evidence="7 8">NBRC 13850</strain>
    </source>
</reference>
<dbReference type="Proteomes" id="UP000286931">
    <property type="component" value="Unassembled WGS sequence"/>
</dbReference>
<dbReference type="GO" id="GO:0042597">
    <property type="term" value="C:periplasmic space"/>
    <property type="evidence" value="ECO:0007669"/>
    <property type="project" value="UniProtKB-ARBA"/>
</dbReference>
<dbReference type="InterPro" id="IPR000914">
    <property type="entry name" value="SBP_5_dom"/>
</dbReference>
<comment type="subcellular location">
    <subcellularLocation>
        <location evidence="1">Cell envelope</location>
    </subcellularLocation>
</comment>
<dbReference type="GO" id="GO:0043190">
    <property type="term" value="C:ATP-binding cassette (ABC) transporter complex"/>
    <property type="evidence" value="ECO:0007669"/>
    <property type="project" value="InterPro"/>
</dbReference>